<reference evidence="2 3" key="1">
    <citation type="submission" date="2016-11" db="EMBL/GenBank/DDBJ databases">
        <title>Complete Genome Sequence of Bradyrhizobium sp. strain J5, an isolated from soybean nodule in Hokkaido.</title>
        <authorList>
            <person name="Kanehara K."/>
        </authorList>
    </citation>
    <scope>NUCLEOTIDE SEQUENCE [LARGE SCALE GENOMIC DNA]</scope>
    <source>
        <strain evidence="2 3">J5</strain>
    </source>
</reference>
<dbReference type="Proteomes" id="UP000181962">
    <property type="component" value="Chromosome"/>
</dbReference>
<dbReference type="EMBL" id="CP017637">
    <property type="protein sequence ID" value="APG07189.1"/>
    <property type="molecule type" value="Genomic_DNA"/>
</dbReference>
<evidence type="ECO:0000313" key="2">
    <source>
        <dbReference type="EMBL" id="APG07189.1"/>
    </source>
</evidence>
<name>A0A1L3F1M4_BRAJP</name>
<feature type="region of interest" description="Disordered" evidence="1">
    <location>
        <begin position="89"/>
        <end position="121"/>
    </location>
</feature>
<proteinExistence type="predicted"/>
<accession>A0A1L3F1M4</accession>
<organism evidence="2 3">
    <name type="scientific">Bradyrhizobium japonicum</name>
    <dbReference type="NCBI Taxonomy" id="375"/>
    <lineage>
        <taxon>Bacteria</taxon>
        <taxon>Pseudomonadati</taxon>
        <taxon>Pseudomonadota</taxon>
        <taxon>Alphaproteobacteria</taxon>
        <taxon>Hyphomicrobiales</taxon>
        <taxon>Nitrobacteraceae</taxon>
        <taxon>Bradyrhizobium</taxon>
    </lineage>
</organism>
<sequence length="196" mass="20357">MPAPDVRVLLRAALLLPAESERDARQAELRREAASACAAARPGAAELAQAHAAGVPQPEAATAAWELPAVGVGAEAEVPDVPQAEEAVVGSGATARQPAAAEREDAEVQPRAAAPWGAQELRAVPRPEEVVRQDVRQAAVPSALPSEAASICRSLVVVSALARPRAAARFAHAMRSLRIASRSEPSLQAARNEGWS</sequence>
<dbReference type="AlphaFoldDB" id="A0A1L3F1M4"/>
<evidence type="ECO:0000313" key="3">
    <source>
        <dbReference type="Proteomes" id="UP000181962"/>
    </source>
</evidence>
<protein>
    <submittedName>
        <fullName evidence="2">Uncharacterized protein</fullName>
    </submittedName>
</protein>
<evidence type="ECO:0000256" key="1">
    <source>
        <dbReference type="SAM" id="MobiDB-lite"/>
    </source>
</evidence>
<gene>
    <name evidence="2" type="ORF">BKD09_02500</name>
</gene>